<feature type="compositionally biased region" description="Basic and acidic residues" evidence="1">
    <location>
        <begin position="78"/>
        <end position="89"/>
    </location>
</feature>
<keyword evidence="3" id="KW-1185">Reference proteome</keyword>
<protein>
    <recommendedName>
        <fullName evidence="4">Regulatory protein GemA</fullName>
    </recommendedName>
</protein>
<dbReference type="EMBL" id="CP001322">
    <property type="protein sequence ID" value="ACL05262.1"/>
    <property type="molecule type" value="Genomic_DNA"/>
</dbReference>
<dbReference type="AlphaFoldDB" id="B8FGN2"/>
<dbReference type="RefSeq" id="WP_015948319.1">
    <property type="nucleotide sequence ID" value="NC_011768.1"/>
</dbReference>
<evidence type="ECO:0000313" key="2">
    <source>
        <dbReference type="EMBL" id="ACL05262.1"/>
    </source>
</evidence>
<dbReference type="KEGG" id="dal:Dalk_3574"/>
<dbReference type="InterPro" id="IPR009363">
    <property type="entry name" value="Phage_Mu_Gp16"/>
</dbReference>
<gene>
    <name evidence="2" type="ordered locus">Dalk_3574</name>
</gene>
<reference evidence="2 3" key="1">
    <citation type="journal article" date="2012" name="Environ. Microbiol.">
        <title>The genome sequence of Desulfatibacillum alkenivorans AK-01: a blueprint for anaerobic alkane oxidation.</title>
        <authorList>
            <person name="Callaghan A.V."/>
            <person name="Morris B.E."/>
            <person name="Pereira I.A."/>
            <person name="McInerney M.J."/>
            <person name="Austin R.N."/>
            <person name="Groves J.T."/>
            <person name="Kukor J.J."/>
            <person name="Suflita J.M."/>
            <person name="Young L.Y."/>
            <person name="Zylstra G.J."/>
            <person name="Wawrik B."/>
        </authorList>
    </citation>
    <scope>NUCLEOTIDE SEQUENCE [LARGE SCALE GENOMIC DNA]</scope>
    <source>
        <strain evidence="2 3">AK-01</strain>
    </source>
</reference>
<feature type="region of interest" description="Disordered" evidence="1">
    <location>
        <begin position="66"/>
        <end position="89"/>
    </location>
</feature>
<evidence type="ECO:0008006" key="4">
    <source>
        <dbReference type="Google" id="ProtNLM"/>
    </source>
</evidence>
<dbReference type="Pfam" id="PF06252">
    <property type="entry name" value="GemA"/>
    <property type="match status" value="1"/>
</dbReference>
<dbReference type="HOGENOM" id="CLU_107084_2_0_7"/>
<organism evidence="2 3">
    <name type="scientific">Desulfatibacillum aliphaticivorans</name>
    <dbReference type="NCBI Taxonomy" id="218208"/>
    <lineage>
        <taxon>Bacteria</taxon>
        <taxon>Pseudomonadati</taxon>
        <taxon>Thermodesulfobacteriota</taxon>
        <taxon>Desulfobacteria</taxon>
        <taxon>Desulfobacterales</taxon>
        <taxon>Desulfatibacillaceae</taxon>
        <taxon>Desulfatibacillum</taxon>
    </lineage>
</organism>
<sequence>MNKTKKKTFRSRALAVIHMAKKDLALDDAAYVEMLQNLTKKDSCAKMTDAELRKVLKHLESCGFKPKRKKQSYPGRPKNMDGKDSRSRQLRKVEAYLTIMKEPWSYADTIAKRQAGVDRVGWVPPEKLGGIITALRKRAIELGLE</sequence>
<accession>B8FGN2</accession>
<name>B8FGN2_DESAL</name>
<dbReference type="eggNOG" id="COG4382">
    <property type="taxonomic scope" value="Bacteria"/>
</dbReference>
<evidence type="ECO:0000313" key="3">
    <source>
        <dbReference type="Proteomes" id="UP000000739"/>
    </source>
</evidence>
<evidence type="ECO:0000256" key="1">
    <source>
        <dbReference type="SAM" id="MobiDB-lite"/>
    </source>
</evidence>
<dbReference type="Proteomes" id="UP000000739">
    <property type="component" value="Chromosome"/>
</dbReference>
<proteinExistence type="predicted"/>